<sequence length="338" mass="38098">MMLYSVNVCLLWTLCVAQLSDIFQPVSFQTVTLGDSATVECHMKSDMLRRVWYKLTRGKKLQHVATFNPKYNLSTLVNQFERRHSVKFNSVSSNLSISAATWEDTGTYFCGVLTSNDIQFGSGTFLMLKGENMMSDSVVQHPESLSAQPGDSVTLSCSVHTTHCAAEYTGVMWLRNAPHSAPQTIHPSGQKNQICRRTERTESGNATCVYNLVMRNLSYEDDGTYFYVATACEQTLFGNGTKLDLWEDMEQRSEVKSSIIFLVLITALAVLVTFFVCVIIKKICNQCRELFNPNNTSAESLRDDDVVQRGALRENQIIRSKGRRDDTWSECVYFGVTQ</sequence>
<accession>A0A3Q3DZH4</accession>
<keyword evidence="2" id="KW-1003">Cell membrane</keyword>
<evidence type="ECO:0000256" key="1">
    <source>
        <dbReference type="ARBA" id="ARBA00004236"/>
    </source>
</evidence>
<dbReference type="STRING" id="56723.ENSLBEP00000000077"/>
<dbReference type="InterPro" id="IPR052051">
    <property type="entry name" value="TCR_complex_component"/>
</dbReference>
<evidence type="ECO:0000256" key="2">
    <source>
        <dbReference type="ARBA" id="ARBA00022475"/>
    </source>
</evidence>
<evidence type="ECO:0000259" key="10">
    <source>
        <dbReference type="PROSITE" id="PS50835"/>
    </source>
</evidence>
<feature type="domain" description="Ig-like" evidence="10">
    <location>
        <begin position="34"/>
        <end position="112"/>
    </location>
</feature>
<evidence type="ECO:0000256" key="7">
    <source>
        <dbReference type="ARBA" id="ARBA00023180"/>
    </source>
</evidence>
<evidence type="ECO:0000256" key="9">
    <source>
        <dbReference type="SAM" id="SignalP"/>
    </source>
</evidence>
<dbReference type="InterPro" id="IPR003599">
    <property type="entry name" value="Ig_sub"/>
</dbReference>
<dbReference type="Proteomes" id="UP000261660">
    <property type="component" value="Unplaced"/>
</dbReference>
<dbReference type="GO" id="GO:0009617">
    <property type="term" value="P:response to bacterium"/>
    <property type="evidence" value="ECO:0007669"/>
    <property type="project" value="TreeGrafter"/>
</dbReference>
<reference evidence="11" key="1">
    <citation type="submission" date="2025-08" db="UniProtKB">
        <authorList>
            <consortium name="Ensembl"/>
        </authorList>
    </citation>
    <scope>IDENTIFICATION</scope>
</reference>
<evidence type="ECO:0000256" key="8">
    <source>
        <dbReference type="SAM" id="Phobius"/>
    </source>
</evidence>
<dbReference type="PANTHER" id="PTHR19433">
    <property type="entry name" value="T-CELL RECEPTOR ALPHA CHAIN V REGION-RELATED"/>
    <property type="match status" value="1"/>
</dbReference>
<dbReference type="InterPro" id="IPR013106">
    <property type="entry name" value="Ig_V-set"/>
</dbReference>
<evidence type="ECO:0000313" key="11">
    <source>
        <dbReference type="Ensembl" id="ENSLBEP00000000077.1"/>
    </source>
</evidence>
<dbReference type="PANTHER" id="PTHR19433:SF133">
    <property type="entry name" value="IMMUNE-TYPE RECEPTOR 5 PRECURSOR-RELATED"/>
    <property type="match status" value="1"/>
</dbReference>
<keyword evidence="12" id="KW-1185">Reference proteome</keyword>
<dbReference type="GeneTree" id="ENSGT00950000182968"/>
<dbReference type="InterPro" id="IPR013783">
    <property type="entry name" value="Ig-like_fold"/>
</dbReference>
<evidence type="ECO:0000256" key="5">
    <source>
        <dbReference type="ARBA" id="ARBA00023136"/>
    </source>
</evidence>
<dbReference type="SMART" id="SM00406">
    <property type="entry name" value="IGv"/>
    <property type="match status" value="2"/>
</dbReference>
<organism evidence="11 12">
    <name type="scientific">Labrus bergylta</name>
    <name type="common">ballan wrasse</name>
    <dbReference type="NCBI Taxonomy" id="56723"/>
    <lineage>
        <taxon>Eukaryota</taxon>
        <taxon>Metazoa</taxon>
        <taxon>Chordata</taxon>
        <taxon>Craniata</taxon>
        <taxon>Vertebrata</taxon>
        <taxon>Euteleostomi</taxon>
        <taxon>Actinopterygii</taxon>
        <taxon>Neopterygii</taxon>
        <taxon>Teleostei</taxon>
        <taxon>Neoteleostei</taxon>
        <taxon>Acanthomorphata</taxon>
        <taxon>Eupercaria</taxon>
        <taxon>Labriformes</taxon>
        <taxon>Labridae</taxon>
        <taxon>Labrus</taxon>
    </lineage>
</organism>
<keyword evidence="8" id="KW-0812">Transmembrane</keyword>
<comment type="subcellular location">
    <subcellularLocation>
        <location evidence="1">Cell membrane</location>
    </subcellularLocation>
</comment>
<feature type="transmembrane region" description="Helical" evidence="8">
    <location>
        <begin position="259"/>
        <end position="280"/>
    </location>
</feature>
<keyword evidence="5 8" id="KW-0472">Membrane</keyword>
<proteinExistence type="predicted"/>
<dbReference type="PROSITE" id="PS50835">
    <property type="entry name" value="IG_LIKE"/>
    <property type="match status" value="2"/>
</dbReference>
<keyword evidence="6" id="KW-1015">Disulfide bond</keyword>
<feature type="chain" id="PRO_5018755756" evidence="9">
    <location>
        <begin position="18"/>
        <end position="338"/>
    </location>
</feature>
<dbReference type="CDD" id="cd00099">
    <property type="entry name" value="IgV"/>
    <property type="match status" value="2"/>
</dbReference>
<name>A0A3Q3DZH4_9LABR</name>
<dbReference type="Ensembl" id="ENSLBET00000000079.1">
    <property type="protein sequence ID" value="ENSLBEP00000000077.1"/>
    <property type="gene ID" value="ENSLBEG00000000069.1"/>
</dbReference>
<dbReference type="Gene3D" id="2.60.40.10">
    <property type="entry name" value="Immunoglobulins"/>
    <property type="match status" value="2"/>
</dbReference>
<evidence type="ECO:0000256" key="6">
    <source>
        <dbReference type="ARBA" id="ARBA00023157"/>
    </source>
</evidence>
<dbReference type="InParanoid" id="A0A3Q3DZH4"/>
<dbReference type="GO" id="GO:0002376">
    <property type="term" value="P:immune system process"/>
    <property type="evidence" value="ECO:0007669"/>
    <property type="project" value="UniProtKB-KW"/>
</dbReference>
<dbReference type="SMART" id="SM00409">
    <property type="entry name" value="IG"/>
    <property type="match status" value="2"/>
</dbReference>
<reference evidence="11" key="2">
    <citation type="submission" date="2025-09" db="UniProtKB">
        <authorList>
            <consortium name="Ensembl"/>
        </authorList>
    </citation>
    <scope>IDENTIFICATION</scope>
</reference>
<protein>
    <submittedName>
        <fullName evidence="11">Uncharacterized LOC109992862</fullName>
    </submittedName>
</protein>
<feature type="domain" description="Ig-like" evidence="10">
    <location>
        <begin position="136"/>
        <end position="225"/>
    </location>
</feature>
<evidence type="ECO:0000256" key="3">
    <source>
        <dbReference type="ARBA" id="ARBA00022729"/>
    </source>
</evidence>
<feature type="signal peptide" evidence="9">
    <location>
        <begin position="1"/>
        <end position="17"/>
    </location>
</feature>
<dbReference type="AlphaFoldDB" id="A0A3Q3DZH4"/>
<keyword evidence="4" id="KW-0391">Immunity</keyword>
<keyword evidence="7" id="KW-0325">Glycoprotein</keyword>
<dbReference type="InterPro" id="IPR007110">
    <property type="entry name" value="Ig-like_dom"/>
</dbReference>
<dbReference type="Pfam" id="PF07686">
    <property type="entry name" value="V-set"/>
    <property type="match status" value="2"/>
</dbReference>
<dbReference type="SUPFAM" id="SSF48726">
    <property type="entry name" value="Immunoglobulin"/>
    <property type="match status" value="2"/>
</dbReference>
<keyword evidence="8" id="KW-1133">Transmembrane helix</keyword>
<dbReference type="GO" id="GO:0005886">
    <property type="term" value="C:plasma membrane"/>
    <property type="evidence" value="ECO:0007669"/>
    <property type="project" value="UniProtKB-SubCell"/>
</dbReference>
<dbReference type="InterPro" id="IPR036179">
    <property type="entry name" value="Ig-like_dom_sf"/>
</dbReference>
<evidence type="ECO:0000256" key="4">
    <source>
        <dbReference type="ARBA" id="ARBA00022859"/>
    </source>
</evidence>
<dbReference type="OrthoDB" id="6370831at2759"/>
<keyword evidence="3 9" id="KW-0732">Signal</keyword>
<evidence type="ECO:0000313" key="12">
    <source>
        <dbReference type="Proteomes" id="UP000261660"/>
    </source>
</evidence>